<dbReference type="EMBL" id="BGZK01000824">
    <property type="protein sequence ID" value="GBP61816.1"/>
    <property type="molecule type" value="Genomic_DNA"/>
</dbReference>
<comment type="caution">
    <text evidence="2">The sequence shown here is derived from an EMBL/GenBank/DDBJ whole genome shotgun (WGS) entry which is preliminary data.</text>
</comment>
<accession>A0A4C1XD94</accession>
<protein>
    <submittedName>
        <fullName evidence="2">Uncharacterized protein</fullName>
    </submittedName>
</protein>
<name>A0A4C1XD94_EUMVA</name>
<evidence type="ECO:0000313" key="3">
    <source>
        <dbReference type="Proteomes" id="UP000299102"/>
    </source>
</evidence>
<evidence type="ECO:0000256" key="1">
    <source>
        <dbReference type="SAM" id="MobiDB-lite"/>
    </source>
</evidence>
<feature type="region of interest" description="Disordered" evidence="1">
    <location>
        <begin position="166"/>
        <end position="189"/>
    </location>
</feature>
<keyword evidence="3" id="KW-1185">Reference proteome</keyword>
<reference evidence="2 3" key="1">
    <citation type="journal article" date="2019" name="Commun. Biol.">
        <title>The bagworm genome reveals a unique fibroin gene that provides high tensile strength.</title>
        <authorList>
            <person name="Kono N."/>
            <person name="Nakamura H."/>
            <person name="Ohtoshi R."/>
            <person name="Tomita M."/>
            <person name="Numata K."/>
            <person name="Arakawa K."/>
        </authorList>
    </citation>
    <scope>NUCLEOTIDE SEQUENCE [LARGE SCALE GENOMIC DNA]</scope>
</reference>
<dbReference type="AlphaFoldDB" id="A0A4C1XD94"/>
<dbReference type="Proteomes" id="UP000299102">
    <property type="component" value="Unassembled WGS sequence"/>
</dbReference>
<feature type="region of interest" description="Disordered" evidence="1">
    <location>
        <begin position="1"/>
        <end position="28"/>
    </location>
</feature>
<sequence length="189" mass="21152">MFIDAGGRRGGRTKGGATSEYKYANENGTSQGRDAVDFSYELKKIAGNNRIAARGGSPAARDARADLSHPTYAVRPRRPAPVPHYPRLICRPIDRGDRRIDLRFDVSTAVRLSVMFFDFQYQIYYVILTDEQRQSYFYMCLKGAPFCWSALVDTSFVVIDDIPSPGSRGGQTVAPAPGGRIRGRRNHHY</sequence>
<gene>
    <name evidence="2" type="ORF">EVAR_97258_1</name>
</gene>
<organism evidence="2 3">
    <name type="scientific">Eumeta variegata</name>
    <name type="common">Bagworm moth</name>
    <name type="synonym">Eumeta japonica</name>
    <dbReference type="NCBI Taxonomy" id="151549"/>
    <lineage>
        <taxon>Eukaryota</taxon>
        <taxon>Metazoa</taxon>
        <taxon>Ecdysozoa</taxon>
        <taxon>Arthropoda</taxon>
        <taxon>Hexapoda</taxon>
        <taxon>Insecta</taxon>
        <taxon>Pterygota</taxon>
        <taxon>Neoptera</taxon>
        <taxon>Endopterygota</taxon>
        <taxon>Lepidoptera</taxon>
        <taxon>Glossata</taxon>
        <taxon>Ditrysia</taxon>
        <taxon>Tineoidea</taxon>
        <taxon>Psychidae</taxon>
        <taxon>Oiketicinae</taxon>
        <taxon>Eumeta</taxon>
    </lineage>
</organism>
<evidence type="ECO:0000313" key="2">
    <source>
        <dbReference type="EMBL" id="GBP61816.1"/>
    </source>
</evidence>
<proteinExistence type="predicted"/>